<comment type="subcellular location">
    <molecule>Transmembrane protein gp41</molecule>
    <subcellularLocation>
        <location evidence="32">Virion membrane</location>
        <topology evidence="32">Single-pass type I membrane protein</topology>
    </subcellularLocation>
    <subcellularLocation>
        <location evidence="32">Host cell membrane</location>
        <topology evidence="32">Single-pass type I membrane protein</topology>
    </subcellularLocation>
    <subcellularLocation>
        <location evidence="32">Host endosome membrane</location>
        <topology evidence="32">Single-pass type I membrane protein</topology>
    </subcellularLocation>
    <text evidence="32">It is probably concentrated at the site of budding and incorporated into the virions possibly by contacts between the cytoplasmic tail of Env and the N-terminus of Gag.</text>
</comment>
<feature type="disulfide bond" evidence="32">
    <location>
        <begin position="222"/>
        <end position="251"/>
    </location>
</feature>
<feature type="domain" description="Retroviral envelope protein GP41-like" evidence="35">
    <location>
        <begin position="528"/>
        <end position="720"/>
    </location>
</feature>
<feature type="short sequence motif" description="Di-leucine internalization motif" evidence="32">
    <location>
        <begin position="860"/>
        <end position="861"/>
    </location>
</feature>
<dbReference type="InterPro" id="IPR000328">
    <property type="entry name" value="GP41-like"/>
</dbReference>
<dbReference type="FunFam" id="2.170.40.20:FF:000001">
    <property type="entry name" value="Envelope glycoprotein gp160"/>
    <property type="match status" value="1"/>
</dbReference>
<comment type="domain">
    <text evidence="32">Some of the most genetically diverse regions of the viral genome are present in Env. They are called variable regions 1 through 5 (V1 through V5). Coreceptor usage of gp120 is determined mainly by the primary structure of the third variable region (V3) in the outer domain of gp120. The sequence of V3 determines which coreceptor, CCR5 and/or CXCR4 (corresponding to R5/macrophage, X4/T cell and R5X4/T cell and macrophage tropism), is used to trigger the fusion potential of the Env complex, and hence which cells the virus can infect. Binding to CCR5 involves a region adjacent in addition to V3.</text>
</comment>
<dbReference type="InterPro" id="IPR000777">
    <property type="entry name" value="HIV1_Gp120"/>
</dbReference>
<evidence type="ECO:0000256" key="3">
    <source>
        <dbReference type="ARBA" id="ARBA00004505"/>
    </source>
</evidence>
<comment type="function">
    <text evidence="32">Envelope glycoprotein gp160: Oligomerizes in the host endoplasmic reticulum into predominantly trimers. In a second time, gp160 transits in the host Golgi, where glycosylation is completed. The precursor is then proteolytically cleaved in the trans-Golgi and thereby activated by cellular furin or furin-like proteases to produce gp120 and gp41.</text>
</comment>
<accession>A0A0H4LW00</accession>
<dbReference type="Pfam" id="PF00517">
    <property type="entry name" value="GP41"/>
    <property type="match status" value="1"/>
</dbReference>
<evidence type="ECO:0000256" key="13">
    <source>
        <dbReference type="ARBA" id="ARBA00022685"/>
    </source>
</evidence>
<feature type="region of interest" description="MPER; binding to GalCer" evidence="32">
    <location>
        <begin position="660"/>
        <end position="681"/>
    </location>
</feature>
<dbReference type="GO" id="GO:0075512">
    <property type="term" value="P:clathrin-dependent endocytosis of virus by host cell"/>
    <property type="evidence" value="ECO:0007669"/>
    <property type="project" value="UniProtKB-UniRule"/>
</dbReference>
<organismHost>
    <name type="scientific">Homo sapiens</name>
    <name type="common">Human</name>
    <dbReference type="NCBI Taxonomy" id="9606"/>
</organismHost>
<dbReference type="GO" id="GO:0019031">
    <property type="term" value="C:viral envelope"/>
    <property type="evidence" value="ECO:0007669"/>
    <property type="project" value="UniProtKB-KW"/>
</dbReference>
<feature type="disulfide bond" evidence="32">
    <location>
        <begin position="52"/>
        <end position="72"/>
    </location>
</feature>
<keyword evidence="7 32" id="KW-1168">Fusion of virus membrane with host membrane</keyword>
<feature type="region of interest" description="Fusion peptide" evidence="32">
    <location>
        <begin position="510"/>
        <end position="530"/>
    </location>
</feature>
<comment type="function">
    <text evidence="32">Surface protein gp120: Attaches the virus to the host lymphoid cell by binding to the primary receptor CD4. This interaction induces a structural rearrangement creating a high affinity binding site for a chemokine coreceptor like CXCR4 and/or CCR5. Acts as a ligand for CD209/DC-SIGN and CLEC4M/DC-SIGNR, which are respectively found on dendritic cells (DCs), and on endothelial cells of liver sinusoids and lymph node sinuses. These interactions allow capture of viral particles at mucosal surfaces by these cells and subsequent transmission to permissive cells. HIV subverts the migration properties of dendritic cells to gain access to CD4+ T-cells in lymph nodes. Virus transmission to permissive T-cells occurs either in trans (without DCs infection, through viral capture and transmission), or in cis (following DCs productive infection, through the usual CD4-gp120 interaction), thereby inducing a robust infection. In trans infection, bound virions remain infectious over days and it is proposed that they are not degraded, but protected in non-lysosomal acidic organelles within the DCs close to the cell membrane thus contributing to the viral infectious potential during DCs' migration from the periphery to the lymphoid tissues. On arrival at lymphoid tissues, intact virions recycle back to DCs' cell surface allowing virus transmission to CD4+ T-cells.</text>
</comment>
<keyword evidence="18 32" id="KW-0946">Virion</keyword>
<keyword evidence="27 32" id="KW-1015">Disulfide bond</keyword>
<keyword evidence="24 32" id="KW-0175">Coiled coil</keyword>
<keyword evidence="16 32" id="KW-0732">Signal</keyword>
<proteinExistence type="inferred from homology"/>
<evidence type="ECO:0000256" key="1">
    <source>
        <dbReference type="ARBA" id="ARBA00004402"/>
    </source>
</evidence>
<keyword evidence="15 32" id="KW-0053">Apoptosis</keyword>
<dbReference type="SUPFAM" id="SSF56502">
    <property type="entry name" value="gp120 core"/>
    <property type="match status" value="2"/>
</dbReference>
<evidence type="ECO:0000256" key="11">
    <source>
        <dbReference type="ARBA" id="ARBA00022581"/>
    </source>
</evidence>
<comment type="subunit">
    <text evidence="32">The mature envelope protein (Env) consists of a homotrimer of non-covalently associated gp120-gp41 heterodimers. The resulting complex protrudes from the virus surface as a spike. There seems to be as few as 10 spikes on the average virion. Surface protein gp120 interacts with host CD4, CCR5 and CXCR4. Gp120 also interacts with the C-type lectins CD209/DC-SIGN and CLEC4M/DC-SIGNR (collectively referred to as DC-SIGN(R)). Gp120 and gp41 interact with GalCer. Gp120 interacts with host ITGA4/ITGB7 complex; on CD4+ T-cells, this interaction results in rapid activation of integrin ITGAL/LFA-1, which facilitates efficient cell-to-cell spreading of HIV-1. Gp120 interacts with cell-associated heparan sulfate; this interaction increases virus infectivity on permissive cells and may be involved in infection of CD4- cells.</text>
</comment>
<dbReference type="GO" id="GO:0039654">
    <property type="term" value="P:fusion of virus membrane with host endosome membrane"/>
    <property type="evidence" value="ECO:0007669"/>
    <property type="project" value="UniProtKB-UniRule"/>
</dbReference>
<keyword evidence="12 32" id="KW-1162">Viral penetration into host cytoplasm</keyword>
<comment type="similarity">
    <text evidence="32">Belongs to the HIV-1 env protein family.</text>
</comment>
<protein>
    <recommendedName>
        <fullName evidence="32">Envelope glycoprotein gp160</fullName>
    </recommendedName>
    <alternativeName>
        <fullName evidence="32">Env polyprotein</fullName>
    </alternativeName>
    <component>
        <recommendedName>
            <fullName evidence="32">Surface protein gp120</fullName>
            <shortName evidence="32">SU</shortName>
        </recommendedName>
        <alternativeName>
            <fullName evidence="32">Glycoprotein 120</fullName>
            <shortName evidence="32">gp120</shortName>
        </alternativeName>
    </component>
    <component>
        <recommendedName>
            <fullName evidence="32">Transmembrane protein gp41</fullName>
            <shortName evidence="32">TM</shortName>
        </recommendedName>
        <alternativeName>
            <fullName evidence="32">Glycoprotein 41</fullName>
            <shortName evidence="32">gp41</shortName>
        </alternativeName>
    </component>
</protein>
<evidence type="ECO:0000256" key="12">
    <source>
        <dbReference type="ARBA" id="ARBA00022595"/>
    </source>
</evidence>
<feature type="topological domain" description="Extracellular" evidence="32">
    <location>
        <begin position="31"/>
        <end position="682"/>
    </location>
</feature>
<dbReference type="GO" id="GO:1903911">
    <property type="term" value="P:positive regulation of receptor clustering"/>
    <property type="evidence" value="ECO:0007669"/>
    <property type="project" value="UniProtKB-UniRule"/>
</dbReference>
<evidence type="ECO:0000256" key="19">
    <source>
        <dbReference type="ARBA" id="ARBA00022870"/>
    </source>
</evidence>
<gene>
    <name evidence="32 36" type="primary">env</name>
</gene>
<comment type="miscellaneous">
    <text evidence="32">HIV-1 lineages are divided in three main groups, M (for Major), O (for Outlier), and N (for New, or Non-M, Non-O). The vast majority of strains found worldwide belong to the group M. Group O seems to be endemic to and largely confined to Cameroon and neighboring countries in West Central Africa, where these viruses represent a small minority of HIV-1 strains. The group N is represented by a limited number of isolates from Cameroonian persons. The group M is further subdivided in 9 clades or subtypes (A to D, F to H, J and K).</text>
</comment>
<evidence type="ECO:0000256" key="4">
    <source>
        <dbReference type="ARBA" id="ARBA00004563"/>
    </source>
</evidence>
<dbReference type="GO" id="GO:0019082">
    <property type="term" value="P:viral protein processing"/>
    <property type="evidence" value="ECO:0007669"/>
    <property type="project" value="UniProtKB-UniRule"/>
</dbReference>
<evidence type="ECO:0000256" key="28">
    <source>
        <dbReference type="ARBA" id="ARBA00023180"/>
    </source>
</evidence>
<comment type="miscellaneous">
    <text evidence="32">Inhibitors targeting HIV-1 viral envelope proteins are used as antiretroviral drugs. Attachment of virions to the cell surface via non-specific interactions and CD4 binding can be blocked by inhibitors that include cyanovirin-N, cyclotriazadisulfonamide analogs, PRO 2000, TNX 355 and PRO 542. In addition, BMS 806 can block CD4-induced conformational changes. Env interactions with the coreceptor molecules can be targeted by CCR5 antagonists including SCH-D, maraviroc (UK 427857) and aplaviroc (GW 873140), and the CXCR4 antagonist AMD 070. Fusion of viral and cellular membranes can be inhibited by peptides such as enfuvirtide and tifuvirtide (T 1249). Resistance to inhibitors associated with mutations in Env are observed. Most of the time, single mutations confer only a modest reduction in drug susceptibility. Combination of several mutations is usually required to develop a high-level drug resistance.</text>
</comment>
<keyword evidence="23 32" id="KW-1039">Host endosome</keyword>
<dbReference type="GO" id="GO:0005198">
    <property type="term" value="F:structural molecule activity"/>
    <property type="evidence" value="ECO:0007669"/>
    <property type="project" value="UniProtKB-UniRule"/>
</dbReference>
<feature type="lipid moiety-binding region" description="S-palmitoyl cysteine; by host" evidence="32">
    <location>
        <position position="762"/>
    </location>
</feature>
<dbReference type="GO" id="GO:0020002">
    <property type="term" value="C:host cell plasma membrane"/>
    <property type="evidence" value="ECO:0007669"/>
    <property type="project" value="UniProtKB-SubCell"/>
</dbReference>
<keyword evidence="28 32" id="KW-0325">Glycoprotein</keyword>
<keyword evidence="21 32" id="KW-1164">Virus endocytosis by host</keyword>
<evidence type="ECO:0000256" key="7">
    <source>
        <dbReference type="ARBA" id="ARBA00022506"/>
    </source>
</evidence>
<keyword evidence="19 32" id="KW-1043">Host membrane</keyword>
<dbReference type="Gene3D" id="2.170.40.20">
    <property type="entry name" value="Human immunodeficiency virus 1, Gp160, envelope glycoprotein"/>
    <property type="match status" value="2"/>
</dbReference>
<evidence type="ECO:0000256" key="33">
    <source>
        <dbReference type="RuleBase" id="RU363095"/>
    </source>
</evidence>
<feature type="domain" description="Human immunodeficiency virus 1 envelope glycoprotein Gp120" evidence="34">
    <location>
        <begin position="32"/>
        <end position="509"/>
    </location>
</feature>
<dbReference type="GO" id="GO:0019062">
    <property type="term" value="P:virion attachment to host cell"/>
    <property type="evidence" value="ECO:0007669"/>
    <property type="project" value="UniProtKB-UniRule"/>
</dbReference>
<dbReference type="GO" id="GO:0052031">
    <property type="term" value="P:symbiont-mediated perturbation of host defense response"/>
    <property type="evidence" value="ECO:0007669"/>
    <property type="project" value="UniProtKB-UniRule"/>
</dbReference>
<comment type="PTM">
    <text evidence="32">Specific enzymatic cleavages in vivo yield mature proteins. Envelope glycoproteins are synthesized as a inactive precursor that is heavily N-glycosylated and processed likely by host cell furin in the Golgi to yield the mature SU and TM proteins. The cleavage site between SU and TM requires the minimal sequence [KR]-X-[KR]-R. About 2 of the 9 disulfide bonds of gp41 are reduced by P4HB/PDI, following binding to CD4 receptor.</text>
</comment>
<evidence type="ECO:0000256" key="2">
    <source>
        <dbReference type="ARBA" id="ARBA00004433"/>
    </source>
</evidence>
<keyword evidence="20 32" id="KW-0261">Viral envelope protein</keyword>
<dbReference type="GO" id="GO:0016020">
    <property type="term" value="C:membrane"/>
    <property type="evidence" value="ECO:0007669"/>
    <property type="project" value="UniProtKB-UniRule"/>
</dbReference>
<comment type="domain">
    <text evidence="32">The CD4-binding region is targeted by the antibody b12.</text>
</comment>
<feature type="transmembrane region" description="Helical" evidence="33">
    <location>
        <begin position="20"/>
        <end position="40"/>
    </location>
</feature>
<evidence type="ECO:0000256" key="18">
    <source>
        <dbReference type="ARBA" id="ARBA00022844"/>
    </source>
</evidence>
<feature type="region of interest" description="CD4-binding loop" evidence="32">
    <location>
        <begin position="365"/>
        <end position="375"/>
    </location>
</feature>
<keyword evidence="29 32" id="KW-0899">Viral immunoevasion</keyword>
<dbReference type="Gene3D" id="1.10.287.210">
    <property type="match status" value="1"/>
</dbReference>
<dbReference type="SUPFAM" id="SSF58069">
    <property type="entry name" value="Virus ectodomain"/>
    <property type="match status" value="1"/>
</dbReference>
<evidence type="ECO:0000256" key="21">
    <source>
        <dbReference type="ARBA" id="ARBA00022890"/>
    </source>
</evidence>
<evidence type="ECO:0000256" key="30">
    <source>
        <dbReference type="ARBA" id="ARBA00023288"/>
    </source>
</evidence>
<evidence type="ECO:0000256" key="20">
    <source>
        <dbReference type="ARBA" id="ARBA00022879"/>
    </source>
</evidence>
<evidence type="ECO:0000256" key="8">
    <source>
        <dbReference type="ARBA" id="ARBA00022510"/>
    </source>
</evidence>
<dbReference type="Proteomes" id="UP000109510">
    <property type="component" value="Genome"/>
</dbReference>
<keyword evidence="22 32" id="KW-1133">Transmembrane helix</keyword>
<comment type="PTM">
    <text evidence="32">Highly glycosylated by host. The high number of glycan on the protein is reffered to as 'glycan shield' because it contributes to hide protein sequence from adaptive immune system.</text>
</comment>
<comment type="domain">
    <text evidence="32">The membrane proximal external region (MPER) present in gp41 is a tryptophan-rich region recognized by the antibodies 2F5, Z13, and 4E10. MPER seems to play a role in fusion.</text>
</comment>
<comment type="subcellular location">
    <molecule>Surface protein gp120</molecule>
    <subcellularLocation>
        <location evidence="32">Virion membrane</location>
        <topology evidence="32">Peripheral membrane protein</topology>
    </subcellularLocation>
    <subcellularLocation>
        <location evidence="32">Host cell membrane</location>
        <topology evidence="32">Peripheral membrane protein</topology>
    </subcellularLocation>
    <subcellularLocation>
        <location evidence="32">Host endosome membrane</location>
        <topology evidence="32">Single-pass type I membrane protein</topology>
    </subcellularLocation>
    <text evidence="32">The surface protein is not anchored to the viral envelope, but associates with the extravirion surface through its binding to TM. It is probably concentrated at the site of budding and incorporated into the virions possibly by contacts between the cytoplasmic tail of Env and the N-terminus of Gag.</text>
</comment>
<evidence type="ECO:0000256" key="27">
    <source>
        <dbReference type="ARBA" id="ARBA00023157"/>
    </source>
</evidence>
<comment type="subcellular location">
    <subcellularLocation>
        <location evidence="3">Host cell membrane</location>
        <topology evidence="3">Peripheral membrane protein</topology>
    </subcellularLocation>
    <subcellularLocation>
        <location evidence="1">Host cell membrane</location>
        <topology evidence="1">Single-pass type I membrane protein</topology>
    </subcellularLocation>
    <subcellularLocation>
        <location evidence="2">Host endosome membrane</location>
        <topology evidence="2">Peripheral membrane protein</topology>
    </subcellularLocation>
    <subcellularLocation>
        <location evidence="5">Host endosome membrane</location>
        <topology evidence="5">Single-pass type I membrane protein</topology>
    </subcellularLocation>
    <subcellularLocation>
        <location evidence="6">Virion membrane</location>
        <topology evidence="6">Peripheral membrane protein</topology>
    </subcellularLocation>
    <subcellularLocation>
        <location evidence="4">Virion membrane</location>
        <topology evidence="4">Single-pass type I membrane protein</topology>
    </subcellularLocation>
</comment>
<evidence type="ECO:0000256" key="32">
    <source>
        <dbReference type="HAMAP-Rule" id="MF_04083"/>
    </source>
</evidence>
<keyword evidence="13 32" id="KW-0165">Cleavage on pair of basic residues</keyword>
<dbReference type="Gene3D" id="1.20.5.490">
    <property type="entry name" value="Single helix bin"/>
    <property type="match status" value="1"/>
</dbReference>
<evidence type="ECO:0000256" key="25">
    <source>
        <dbReference type="ARBA" id="ARBA00023136"/>
    </source>
</evidence>
<feature type="short sequence motif" description="YXXL motif; contains endocytosis signal" evidence="32">
    <location>
        <begin position="710"/>
        <end position="713"/>
    </location>
</feature>
<feature type="chain" id="PRO_5023290091" description="Transmembrane protein gp41" evidence="32">
    <location>
        <begin position="510"/>
        <end position="861"/>
    </location>
</feature>
<dbReference type="GO" id="GO:0044175">
    <property type="term" value="C:host cell endosome membrane"/>
    <property type="evidence" value="ECO:0007669"/>
    <property type="project" value="UniProtKB-SubCell"/>
</dbReference>
<keyword evidence="26 32" id="KW-0564">Palmitate</keyword>
<keyword evidence="9 32" id="KW-1032">Host cell membrane</keyword>
<keyword evidence="10 32" id="KW-1165">Clathrin-mediated endocytosis of virus by host</keyword>
<evidence type="ECO:0000256" key="10">
    <source>
        <dbReference type="ARBA" id="ARBA00022570"/>
    </source>
</evidence>
<comment type="PTM">
    <text evidence="32">Palmitoylation of the transmembrane protein and of Env polyprotein (prior to its proteolytic cleavage) is essential for their association with host cell membrane lipid rafts. Palmitoylation is therefore required for envelope trafficking to classical lipid rafts, but not for viral replication.</text>
</comment>
<evidence type="ECO:0000256" key="6">
    <source>
        <dbReference type="ARBA" id="ARBA00004650"/>
    </source>
</evidence>
<feature type="chain" id="PRO_5023290092" description="Surface protein gp120" evidence="32">
    <location>
        <begin position="31"/>
        <end position="509"/>
    </location>
</feature>
<evidence type="ECO:0000256" key="17">
    <source>
        <dbReference type="ARBA" id="ARBA00022804"/>
    </source>
</evidence>
<feature type="transmembrane region" description="Helical" evidence="33">
    <location>
        <begin position="676"/>
        <end position="703"/>
    </location>
</feature>
<evidence type="ECO:0000256" key="15">
    <source>
        <dbReference type="ARBA" id="ARBA00022703"/>
    </source>
</evidence>
<name>A0A0H4LW00_HV1</name>
<evidence type="ECO:0000256" key="31">
    <source>
        <dbReference type="ARBA" id="ARBA00023296"/>
    </source>
</evidence>
<comment type="function">
    <text evidence="32">Transmembrane protein gp41: Acts as a class I viral fusion protein. Under the current model, the protein has at least 3 conformational states: pre-fusion native state, pre-hairpin intermediate state, and post-fusion hairpin state. During fusion of viral and target intracellular membranes, the coiled coil regions (heptad repeats) assume a trimer-of-hairpins structure, positioning the fusion peptide in close proximity to the C-terminal region of the ectodomain. The formation of this structure appears to drive apposition and subsequent fusion of viral and target cell membranes. Complete fusion occurs in host cell endosomes and is dynamin-dependent, however some lipid transfer might occur at the plasma membrane. The virus undergoes clathrin-dependent internalization long before endosomal fusion, thus minimizing the surface exposure of conserved viral epitopes during fusion and reducing the efficacy of inhibitors targeting these epitopes. Membranes fusion leads to delivery of the nucleocapsid into the cytoplasm.</text>
</comment>
<feature type="topological domain" description="Cytoplasmic" evidence="32">
    <location>
        <begin position="704"/>
        <end position="861"/>
    </location>
</feature>
<keyword evidence="31 32" id="KW-1160">Virus entry into host cell</keyword>
<dbReference type="HAMAP" id="MF_04083">
    <property type="entry name" value="HIV_ENV"/>
    <property type="match status" value="1"/>
</dbReference>
<keyword evidence="14 32" id="KW-0812">Transmembrane</keyword>
<evidence type="ECO:0000259" key="34">
    <source>
        <dbReference type="Pfam" id="PF00516"/>
    </source>
</evidence>
<comment type="caution">
    <text evidence="32 33">Lacks conserved residue(s) required for the propagation of feature annotation.</text>
</comment>
<organism evidence="36 37">
    <name type="scientific">Human immunodeficiency virus type 1</name>
    <name type="common">HIV-1</name>
    <dbReference type="NCBI Taxonomy" id="11676"/>
    <lineage>
        <taxon>Viruses</taxon>
        <taxon>Riboviria</taxon>
        <taxon>Pararnavirae</taxon>
        <taxon>Artverviricota</taxon>
        <taxon>Revtraviricetes</taxon>
        <taxon>Ortervirales</taxon>
        <taxon>Retroviridae</taxon>
        <taxon>Orthoretrovirinae</taxon>
        <taxon>Lentivirus</taxon>
        <taxon>Lentivirus humimdef1</taxon>
    </lineage>
</organism>
<feature type="chain" id="PRO_5023290090" description="Envelope glycoprotein gp160" evidence="32">
    <location>
        <begin position="31"/>
        <end position="861"/>
    </location>
</feature>
<feature type="disulfide bond" evidence="32">
    <location>
        <begin position="232"/>
        <end position="243"/>
    </location>
</feature>
<dbReference type="InterPro" id="IPR036377">
    <property type="entry name" value="Gp120_core_sf"/>
</dbReference>
<evidence type="ECO:0000256" key="29">
    <source>
        <dbReference type="ARBA" id="ARBA00023280"/>
    </source>
</evidence>
<dbReference type="FunFam" id="2.170.40.20:FF:000003">
    <property type="entry name" value="Envelope glycoprotein gp160"/>
    <property type="match status" value="1"/>
</dbReference>
<reference evidence="36 37" key="1">
    <citation type="submission" date="2015-01" db="EMBL/GenBank/DDBJ databases">
        <title>Utility of Unbiased Next-Generation Sequencing for HIV Surveillance.</title>
        <authorList>
            <person name="Luk K.-C."/>
            <person name="Berg M.G."/>
            <person name="Naccache S.N."/>
            <person name="Kabre B."/>
            <person name="Federman S."/>
            <person name="Mbanya D."/>
            <person name="Kaptue L."/>
            <person name="Chiu C.Y."/>
            <person name="Brennan C.A."/>
            <person name="Hackett J.Jr."/>
        </authorList>
    </citation>
    <scope>NUCLEOTIDE SEQUENCE [LARGE SCALE GENOMIC DNA]</scope>
    <source>
        <strain evidence="36">CHU3903</strain>
    </source>
</reference>
<keyword evidence="8 32" id="KW-1170">Fusion of virus membrane with host endosomal membrane</keyword>
<evidence type="ECO:0000256" key="24">
    <source>
        <dbReference type="ARBA" id="ARBA00023054"/>
    </source>
</evidence>
<evidence type="ECO:0000256" key="16">
    <source>
        <dbReference type="ARBA" id="ARBA00022729"/>
    </source>
</evidence>
<feature type="coiled-coil region" evidence="32">
    <location>
        <begin position="631"/>
        <end position="665"/>
    </location>
</feature>
<evidence type="ECO:0000256" key="14">
    <source>
        <dbReference type="ARBA" id="ARBA00022692"/>
    </source>
</evidence>
<keyword evidence="17 32" id="KW-1161">Viral attachment to host cell</keyword>
<dbReference type="GO" id="GO:1903908">
    <property type="term" value="P:positive regulation of plasma membrane raft polarization"/>
    <property type="evidence" value="ECO:0007669"/>
    <property type="project" value="UniProtKB-UniRule"/>
</dbReference>
<dbReference type="GO" id="GO:0019064">
    <property type="term" value="P:fusion of virus membrane with host plasma membrane"/>
    <property type="evidence" value="ECO:0007669"/>
    <property type="project" value="UniProtKB-UniRule"/>
</dbReference>
<keyword evidence="30 32" id="KW-0449">Lipoprotein</keyword>
<evidence type="ECO:0000256" key="5">
    <source>
        <dbReference type="ARBA" id="ARBA00004578"/>
    </source>
</evidence>
<dbReference type="FunFam" id="1.10.287.210:FF:000001">
    <property type="entry name" value="Envelope glycoprotein gp160"/>
    <property type="match status" value="1"/>
</dbReference>
<dbReference type="CDD" id="cd09909">
    <property type="entry name" value="HIV-1-like_HR1-HR2"/>
    <property type="match status" value="1"/>
</dbReference>
<feature type="disulfide bond" evidence="32">
    <location>
        <begin position="596"/>
        <end position="602"/>
    </location>
</feature>
<evidence type="ECO:0000256" key="26">
    <source>
        <dbReference type="ARBA" id="ARBA00023139"/>
    </source>
</evidence>
<comment type="domain">
    <text evidence="32">The YXXL motif is involved in determining the exact site of viral release at the surface of infected mononuclear cells and promotes endocytosis. YXXL and di-leucine endocytosis motifs interact directly or indirectly with the clathrin adapter complexes, opperate independently, and their activities are not additive.</text>
</comment>
<evidence type="ECO:0000256" key="9">
    <source>
        <dbReference type="ARBA" id="ARBA00022511"/>
    </source>
</evidence>
<feature type="site" description="Cleavage; by host furin" evidence="32">
    <location>
        <begin position="509"/>
        <end position="510"/>
    </location>
</feature>
<evidence type="ECO:0000256" key="22">
    <source>
        <dbReference type="ARBA" id="ARBA00022989"/>
    </source>
</evidence>
<evidence type="ECO:0000313" key="37">
    <source>
        <dbReference type="Proteomes" id="UP000109510"/>
    </source>
</evidence>
<keyword evidence="25 32" id="KW-0472">Membrane</keyword>
<dbReference type="Pfam" id="PF00516">
    <property type="entry name" value="GP120"/>
    <property type="match status" value="1"/>
</dbReference>
<sequence length="861" mass="97240">MRVRGTQTSWPNWWKWGTLILGLVIICSASDLWVTVYYGVPVWRDADTTLFCASDAKAYDTEVHNVWATHACVPTDPNPQEVNLTNVTENFNMWKNNMVEQMQEDIISLWDQSLKPCVKLTPLCVTLNCTKVSKNNSTQGNSGNTTNELSVNADNERNCSYNVTTELRDKKRKVYSLFYKIDIVGVGDNDNDTQYRLINCNTSAMTQACPKVTFEPIPIHYCAPAGFAILKCKDKKFNGTGPCENVSSVQCTHGIKPVVSTQLLLNGSLAEEEIIIRSENITNNAKTIIVQLVNPVNITCSRPNNNTRQSIRIGPGQTFYAQGDVIGNIRKAYCEVNKTEWNKTLQEVVKTLRKYWNTTIIFNSSSGGDLELTTHSFNCKGEFFYCNTSGLFNSTWNNTGSMQDNNSDTTGTIILPCNIKQIVNMWQRVGQAMYAPPIPGIIKCDSNITGMLLTRDGGLNDSAETFRPGGGDMRDNWRSELYKYKVVKIEPLGVAPTRAKRRVVEREKRAVGLGAVFLGFLGAAGSTMGAASITLTVQARQLLSGIVQQQSNLLRAIEAQQHMLRLTVWGIKQLQARVLAVERYLKDQQLLGIWGCSGKLICTTSVPWNSSWSNKSQTEIWDNMTWLQWDKEISNYTEIIYSLIEESQNQQEKNEQDLLALDKWSTLWSWFDISNWLWYIKIFIMIVGGLIGLRIVFAVLAIINRVRQGYSPLSFQTLIQNPEGLDRPGRIEEEGGEQDRTRSIRLVSGFLTVVWDDLRSLCLFSYHRLRDFVLIATRTVELLGHSSLRGLRLGWEGLKYFGNLLVYWVQELKTSAITLFNATAITVAGWTDRAIELIQRAGRAVIHIPRRIRQGFERALL</sequence>
<dbReference type="EMBL" id="KP718932">
    <property type="protein sequence ID" value="AKP06698.1"/>
    <property type="molecule type" value="Genomic_DNA"/>
</dbReference>
<dbReference type="GO" id="GO:0055036">
    <property type="term" value="C:virion membrane"/>
    <property type="evidence" value="ECO:0007669"/>
    <property type="project" value="UniProtKB-SubCell"/>
</dbReference>
<evidence type="ECO:0000259" key="35">
    <source>
        <dbReference type="Pfam" id="PF00517"/>
    </source>
</evidence>
<dbReference type="InterPro" id="IPR037527">
    <property type="entry name" value="Gp160"/>
</dbReference>
<evidence type="ECO:0000256" key="23">
    <source>
        <dbReference type="ARBA" id="ARBA00023046"/>
    </source>
</evidence>
<feature type="region of interest" description="Immunosuppression" evidence="32">
    <location>
        <begin position="572"/>
        <end position="590"/>
    </location>
</feature>
<evidence type="ECO:0000313" key="36">
    <source>
        <dbReference type="EMBL" id="AKP06698.1"/>
    </source>
</evidence>
<comment type="domain">
    <text evidence="32 33">The 17 amino acids long immunosuppressive region is present in many retroviral envelope proteins. Synthetic peptides derived from this relatively conserved sequence inhibit immune function in vitro and in vivo.</text>
</comment>
<keyword evidence="11 32" id="KW-0945">Host-virus interaction</keyword>